<accession>A0A653IHL7</accession>
<evidence type="ECO:0000313" key="1">
    <source>
        <dbReference type="EMBL" id="VWX38800.1"/>
    </source>
</evidence>
<dbReference type="EMBL" id="CABWKQ010000059">
    <property type="protein sequence ID" value="VWX38800.1"/>
    <property type="molecule type" value="Genomic_DNA"/>
</dbReference>
<sequence length="29" mass="3134">MPICVQAVKKSKTRGMLLITDIVNSGKVC</sequence>
<proteinExistence type="predicted"/>
<organism evidence="1 2">
    <name type="scientific">Exiguobacterium oxidotolerans</name>
    <dbReference type="NCBI Taxonomy" id="223958"/>
    <lineage>
        <taxon>Bacteria</taxon>
        <taxon>Bacillati</taxon>
        <taxon>Bacillota</taxon>
        <taxon>Bacilli</taxon>
        <taxon>Bacillales</taxon>
        <taxon>Bacillales Family XII. Incertae Sedis</taxon>
        <taxon>Exiguobacterium</taxon>
    </lineage>
</organism>
<gene>
    <name evidence="1" type="ORF">EXIGUO9Y_90021</name>
</gene>
<keyword evidence="2" id="KW-1185">Reference proteome</keyword>
<reference evidence="1 2" key="1">
    <citation type="submission" date="2019-10" db="EMBL/GenBank/DDBJ databases">
        <authorList>
            <person name="Karimi E."/>
        </authorList>
    </citation>
    <scope>NUCLEOTIDE SEQUENCE [LARGE SCALE GENOMIC DNA]</scope>
    <source>
        <strain evidence="1">Exiguobacterium sp. 9Y</strain>
    </source>
</reference>
<dbReference type="AlphaFoldDB" id="A0A653IHL7"/>
<protein>
    <submittedName>
        <fullName evidence="1">Uncharacterized protein</fullName>
    </submittedName>
</protein>
<name>A0A653IHL7_9BACL</name>
<dbReference type="Proteomes" id="UP000439752">
    <property type="component" value="Unassembled WGS sequence"/>
</dbReference>
<evidence type="ECO:0000313" key="2">
    <source>
        <dbReference type="Proteomes" id="UP000439752"/>
    </source>
</evidence>